<keyword evidence="1 4" id="KW-0378">Hydrolase</keyword>
<evidence type="ECO:0000313" key="5">
    <source>
        <dbReference type="Proteomes" id="UP000588186"/>
    </source>
</evidence>
<gene>
    <name evidence="4" type="primary">srtA</name>
    <name evidence="4" type="ORF">JEOPIN946_00230</name>
</gene>
<dbReference type="SUPFAM" id="SSF63817">
    <property type="entry name" value="Sortase"/>
    <property type="match status" value="1"/>
</dbReference>
<keyword evidence="3" id="KW-1133">Transmembrane helix</keyword>
<dbReference type="RefSeq" id="WP_186076105.1">
    <property type="nucleotide sequence ID" value="NZ_CAJEWB010000004.1"/>
</dbReference>
<dbReference type="AlphaFoldDB" id="A0A6V7R575"/>
<proteinExistence type="predicted"/>
<evidence type="ECO:0000256" key="1">
    <source>
        <dbReference type="ARBA" id="ARBA00022801"/>
    </source>
</evidence>
<dbReference type="InterPro" id="IPR042002">
    <property type="entry name" value="Sortase_C"/>
</dbReference>
<dbReference type="EMBL" id="CAJEWB010000004">
    <property type="protein sequence ID" value="CAD2072032.1"/>
    <property type="molecule type" value="Genomic_DNA"/>
</dbReference>
<feature type="active site" description="Proton donor/acceptor" evidence="2">
    <location>
        <position position="153"/>
    </location>
</feature>
<feature type="active site" description="Acyl-thioester intermediate" evidence="2">
    <location>
        <position position="215"/>
    </location>
</feature>
<evidence type="ECO:0000256" key="3">
    <source>
        <dbReference type="SAM" id="Phobius"/>
    </source>
</evidence>
<keyword evidence="3" id="KW-0812">Transmembrane</keyword>
<feature type="transmembrane region" description="Helical" evidence="3">
    <location>
        <begin position="12"/>
        <end position="35"/>
    </location>
</feature>
<sequence length="285" mass="33206">MKKQGKLNIMNMVIALVFIIGFMILIYPMISAVYYDYDASQDIDTFNKEVESIEAKEINKRIEQAQAYNASLSYDETLQDFYTEKELEVGKHMYAQMLEVNEMIGTIEIPSIHQELPVYAGTNEEVLQKGIGHLERTSLPVGGNNTNTVLTGHRGLPNKKLFTDLPKVKIGDMIYFKNIKEIIAYKVYDIKTVLPHQTEVLNLQEDKDLMTLITCTPYMVNSHRLIVTAERVPYTPEIETLHEEEQSPWWYRFLKVYKYYVIGIGITLLLWIIYKITRKRRQGYE</sequence>
<dbReference type="Gene3D" id="2.40.260.10">
    <property type="entry name" value="Sortase"/>
    <property type="match status" value="1"/>
</dbReference>
<dbReference type="EC" id="3.4.22.-" evidence="4"/>
<dbReference type="Pfam" id="PF04203">
    <property type="entry name" value="Sortase"/>
    <property type="match status" value="1"/>
</dbReference>
<dbReference type="CDD" id="cd05827">
    <property type="entry name" value="Sortase_C"/>
    <property type="match status" value="1"/>
</dbReference>
<evidence type="ECO:0000256" key="2">
    <source>
        <dbReference type="PIRSR" id="PIRSR605754-1"/>
    </source>
</evidence>
<dbReference type="InterPro" id="IPR005754">
    <property type="entry name" value="Sortase"/>
</dbReference>
<reference evidence="4 5" key="1">
    <citation type="submission" date="2020-07" db="EMBL/GenBank/DDBJ databases">
        <authorList>
            <person name="Criscuolo A."/>
        </authorList>
    </citation>
    <scope>NUCLEOTIDE SEQUENCE [LARGE SCALE GENOMIC DNA]</scope>
    <source>
        <strain evidence="4">CIP107946</strain>
    </source>
</reference>
<dbReference type="Proteomes" id="UP000588186">
    <property type="component" value="Unassembled WGS sequence"/>
</dbReference>
<dbReference type="NCBIfam" id="NF033745">
    <property type="entry name" value="class_C_sortase"/>
    <property type="match status" value="1"/>
</dbReference>
<comment type="caution">
    <text evidence="4">The sequence shown here is derived from an EMBL/GenBank/DDBJ whole genome shotgun (WGS) entry which is preliminary data.</text>
</comment>
<name>A0A6V7R575_9BACL</name>
<feature type="transmembrane region" description="Helical" evidence="3">
    <location>
        <begin position="256"/>
        <end position="274"/>
    </location>
</feature>
<dbReference type="GO" id="GO:0016787">
    <property type="term" value="F:hydrolase activity"/>
    <property type="evidence" value="ECO:0007669"/>
    <property type="project" value="UniProtKB-KW"/>
</dbReference>
<evidence type="ECO:0000313" key="4">
    <source>
        <dbReference type="EMBL" id="CAD2072032.1"/>
    </source>
</evidence>
<keyword evidence="5" id="KW-1185">Reference proteome</keyword>
<organism evidence="4 5">
    <name type="scientific">Phocicoccus pinnipedialis</name>
    <dbReference type="NCBI Taxonomy" id="110845"/>
    <lineage>
        <taxon>Bacteria</taxon>
        <taxon>Bacillati</taxon>
        <taxon>Bacillota</taxon>
        <taxon>Bacilli</taxon>
        <taxon>Bacillales</taxon>
        <taxon>Salinicoccaceae</taxon>
        <taxon>Phocicoccus</taxon>
    </lineage>
</organism>
<dbReference type="NCBIfam" id="TIGR01076">
    <property type="entry name" value="sortase_fam"/>
    <property type="match status" value="1"/>
</dbReference>
<accession>A0A6V7R575</accession>
<keyword evidence="3" id="KW-0472">Membrane</keyword>
<protein>
    <submittedName>
        <fullName evidence="4">Sortase A</fullName>
        <ecNumber evidence="4">3.4.22.-</ecNumber>
    </submittedName>
</protein>
<dbReference type="InterPro" id="IPR023365">
    <property type="entry name" value="Sortase_dom-sf"/>
</dbReference>